<proteinExistence type="inferred from homology"/>
<accession>A0A914DQ50</accession>
<dbReference type="AlphaFoldDB" id="A0A914DQ50"/>
<dbReference type="InterPro" id="IPR027417">
    <property type="entry name" value="P-loop_NTPase"/>
</dbReference>
<protein>
    <submittedName>
        <fullName evidence="4">IRG-type G domain-containing protein</fullName>
    </submittedName>
</protein>
<feature type="domain" description="IRG-type G" evidence="2">
    <location>
        <begin position="43"/>
        <end position="251"/>
    </location>
</feature>
<dbReference type="PANTHER" id="PTHR14143:SF1">
    <property type="entry name" value="IRG-TYPE G DOMAIN-CONTAINING PROTEIN"/>
    <property type="match status" value="1"/>
</dbReference>
<organism evidence="3 4">
    <name type="scientific">Acrobeloides nanus</name>
    <dbReference type="NCBI Taxonomy" id="290746"/>
    <lineage>
        <taxon>Eukaryota</taxon>
        <taxon>Metazoa</taxon>
        <taxon>Ecdysozoa</taxon>
        <taxon>Nematoda</taxon>
        <taxon>Chromadorea</taxon>
        <taxon>Rhabditida</taxon>
        <taxon>Tylenchina</taxon>
        <taxon>Cephalobomorpha</taxon>
        <taxon>Cephaloboidea</taxon>
        <taxon>Cephalobidae</taxon>
        <taxon>Acrobeloides</taxon>
    </lineage>
</organism>
<dbReference type="Proteomes" id="UP000887540">
    <property type="component" value="Unplaced"/>
</dbReference>
<keyword evidence="3" id="KW-1185">Reference proteome</keyword>
<evidence type="ECO:0000259" key="2">
    <source>
        <dbReference type="PROSITE" id="PS51716"/>
    </source>
</evidence>
<evidence type="ECO:0000313" key="4">
    <source>
        <dbReference type="WBParaSite" id="ACRNAN_scaffold357.g14472.t1"/>
    </source>
</evidence>
<dbReference type="WBParaSite" id="ACRNAN_scaffold357.g14472.t1">
    <property type="protein sequence ID" value="ACRNAN_scaffold357.g14472.t1"/>
    <property type="gene ID" value="ACRNAN_scaffold357.g14472"/>
</dbReference>
<sequence>MGALLNKLTSIFQNPPEAPIVETKINRRALAHAREVLKIDDTKYFNIAVAGKQNAGKSTFINALCGRANFERGDDIAEACPLETTRKPKAFYASRFPHLRLYDLPGFGTLDIHSDNYLDKYIFNEGVCAMYCILLFYESGIPQEFARFVKEAKKYNVNLAIIHSKADQVLKNYHKNDNPVMFPTIDQEAANRVVKLLLEVFEKKKQQPEYKLFRNIPCFVISSHKLLDEFGKKQYNGGADIEEYLEYQEQDLLQFISKLKDIEKIENDIRKEVLTYMHISCIQQAKFISRKWMQTIQNNNNELPKKKNSH</sequence>
<reference evidence="4" key="1">
    <citation type="submission" date="2022-11" db="UniProtKB">
        <authorList>
            <consortium name="WormBaseParasite"/>
        </authorList>
    </citation>
    <scope>IDENTIFICATION</scope>
</reference>
<dbReference type="Pfam" id="PF05049">
    <property type="entry name" value="IIGP"/>
    <property type="match status" value="1"/>
</dbReference>
<dbReference type="Gene3D" id="3.40.50.300">
    <property type="entry name" value="P-loop containing nucleotide triphosphate hydrolases"/>
    <property type="match status" value="1"/>
</dbReference>
<dbReference type="GO" id="GO:0005525">
    <property type="term" value="F:GTP binding"/>
    <property type="evidence" value="ECO:0007669"/>
    <property type="project" value="InterPro"/>
</dbReference>
<dbReference type="GO" id="GO:0016020">
    <property type="term" value="C:membrane"/>
    <property type="evidence" value="ECO:0007669"/>
    <property type="project" value="InterPro"/>
</dbReference>
<dbReference type="PROSITE" id="PS51716">
    <property type="entry name" value="G_IRG"/>
    <property type="match status" value="1"/>
</dbReference>
<evidence type="ECO:0000256" key="1">
    <source>
        <dbReference type="ARBA" id="ARBA00005429"/>
    </source>
</evidence>
<dbReference type="InterPro" id="IPR007743">
    <property type="entry name" value="Immunity-related_GTPase-like"/>
</dbReference>
<name>A0A914DQ50_9BILA</name>
<dbReference type="InterPro" id="IPR030385">
    <property type="entry name" value="G_IRG_dom"/>
</dbReference>
<dbReference type="SUPFAM" id="SSF52540">
    <property type="entry name" value="P-loop containing nucleoside triphosphate hydrolases"/>
    <property type="match status" value="1"/>
</dbReference>
<dbReference type="PANTHER" id="PTHR14143">
    <property type="entry name" value="INTERFERON-INDUCIBLE GTPASE FAMILY MEMBER"/>
    <property type="match status" value="1"/>
</dbReference>
<comment type="similarity">
    <text evidence="1">Belongs to the TRAFAC class dynamin-like GTPase superfamily. IRG family.</text>
</comment>
<evidence type="ECO:0000313" key="3">
    <source>
        <dbReference type="Proteomes" id="UP000887540"/>
    </source>
</evidence>